<sequence>MNLVVAGNRIPTMCSDAIARVAVLESVAREYPQESVTTHHVIHGGMYARTVSLKAGVMITGALIKTPTMLVINGDVTVFADNESFRLTGFHVIPASANRKQAFIAHADTAMTMIFVSDATTVAQAENEFTDEADSLMSRNEEANNFIIITGE</sequence>
<name>A0A6J5PJJ5_9CAUD</name>
<evidence type="ECO:0000313" key="3">
    <source>
        <dbReference type="EMBL" id="CAB4214080.1"/>
    </source>
</evidence>
<evidence type="ECO:0000313" key="2">
    <source>
        <dbReference type="EMBL" id="CAB4171262.1"/>
    </source>
</evidence>
<gene>
    <name evidence="3" type="ORF">UFOVP1453_14</name>
    <name evidence="1" type="ORF">UFOVP832_9</name>
    <name evidence="2" type="ORF">UFOVP919_16</name>
</gene>
<organism evidence="2">
    <name type="scientific">uncultured Caudovirales phage</name>
    <dbReference type="NCBI Taxonomy" id="2100421"/>
    <lineage>
        <taxon>Viruses</taxon>
        <taxon>Duplodnaviria</taxon>
        <taxon>Heunggongvirae</taxon>
        <taxon>Uroviricota</taxon>
        <taxon>Caudoviricetes</taxon>
        <taxon>Peduoviridae</taxon>
        <taxon>Maltschvirus</taxon>
        <taxon>Maltschvirus maltsch</taxon>
    </lineage>
</organism>
<dbReference type="EMBL" id="LR797406">
    <property type="protein sequence ID" value="CAB4214080.1"/>
    <property type="molecule type" value="Genomic_DNA"/>
</dbReference>
<reference evidence="2" key="1">
    <citation type="submission" date="2020-05" db="EMBL/GenBank/DDBJ databases">
        <authorList>
            <person name="Chiriac C."/>
            <person name="Salcher M."/>
            <person name="Ghai R."/>
            <person name="Kavagutti S V."/>
        </authorList>
    </citation>
    <scope>NUCLEOTIDE SEQUENCE</scope>
</reference>
<dbReference type="EMBL" id="LR796767">
    <property type="protein sequence ID" value="CAB4164258.1"/>
    <property type="molecule type" value="Genomic_DNA"/>
</dbReference>
<protein>
    <submittedName>
        <fullName evidence="2">Uncharacterized protein</fullName>
    </submittedName>
</protein>
<dbReference type="EMBL" id="LR796862">
    <property type="protein sequence ID" value="CAB4171262.1"/>
    <property type="molecule type" value="Genomic_DNA"/>
</dbReference>
<proteinExistence type="predicted"/>
<accession>A0A6J5PJJ5</accession>
<evidence type="ECO:0000313" key="1">
    <source>
        <dbReference type="EMBL" id="CAB4164258.1"/>
    </source>
</evidence>